<feature type="non-terminal residue" evidence="1">
    <location>
        <position position="236"/>
    </location>
</feature>
<reference evidence="1" key="1">
    <citation type="journal article" date="2014" name="Front. Microbiol.">
        <title>High frequency of phylogenetically diverse reductive dehalogenase-homologous genes in deep subseafloor sedimentary metagenomes.</title>
        <authorList>
            <person name="Kawai M."/>
            <person name="Futagami T."/>
            <person name="Toyoda A."/>
            <person name="Takaki Y."/>
            <person name="Nishi S."/>
            <person name="Hori S."/>
            <person name="Arai W."/>
            <person name="Tsubouchi T."/>
            <person name="Morono Y."/>
            <person name="Uchiyama I."/>
            <person name="Ito T."/>
            <person name="Fujiyama A."/>
            <person name="Inagaki F."/>
            <person name="Takami H."/>
        </authorList>
    </citation>
    <scope>NUCLEOTIDE SEQUENCE</scope>
    <source>
        <strain evidence="1">Expedition CK06-06</strain>
    </source>
</reference>
<name>X1V7U3_9ZZZZ</name>
<feature type="non-terminal residue" evidence="1">
    <location>
        <position position="1"/>
    </location>
</feature>
<accession>X1V7U3</accession>
<gene>
    <name evidence="1" type="ORF">S12H4_52976</name>
</gene>
<organism evidence="1">
    <name type="scientific">marine sediment metagenome</name>
    <dbReference type="NCBI Taxonomy" id="412755"/>
    <lineage>
        <taxon>unclassified sequences</taxon>
        <taxon>metagenomes</taxon>
        <taxon>ecological metagenomes</taxon>
    </lineage>
</organism>
<dbReference type="AlphaFoldDB" id="X1V7U3"/>
<evidence type="ECO:0000313" key="1">
    <source>
        <dbReference type="EMBL" id="GAJ12277.1"/>
    </source>
</evidence>
<proteinExistence type="predicted"/>
<comment type="caution">
    <text evidence="1">The sequence shown here is derived from an EMBL/GenBank/DDBJ whole genome shotgun (WGS) entry which is preliminary data.</text>
</comment>
<protein>
    <submittedName>
        <fullName evidence="1">Uncharacterized protein</fullName>
    </submittedName>
</protein>
<sequence length="236" mass="24865">GSLDGIAYIHFPAVDDPEGHWQGIRCEEAGTVNGMVYDGIVGYRSPVSMEPVGAGVATTEPELTAEEGGIVGEKADGTAVIVPGLGVDTCNLADFIEVKVYFENELKVNGMLSDVACTDWVLGPIPAYEGEDTVKGGGWGSYFKYQPGGGPIEVSLIGGQMYSTGMVTISDDGTNLYVEYNTSSTGWKLSETHVYAGTSAPKKLAPGSFPYKHDPISPPNETDSYTIPLSEIGVVP</sequence>
<dbReference type="EMBL" id="BARW01033675">
    <property type="protein sequence ID" value="GAJ12277.1"/>
    <property type="molecule type" value="Genomic_DNA"/>
</dbReference>